<dbReference type="InterPro" id="IPR020843">
    <property type="entry name" value="ER"/>
</dbReference>
<dbReference type="PANTHER" id="PTHR44154:SF1">
    <property type="entry name" value="QUINONE OXIDOREDUCTASE"/>
    <property type="match status" value="1"/>
</dbReference>
<evidence type="ECO:0000259" key="2">
    <source>
        <dbReference type="SMART" id="SM00829"/>
    </source>
</evidence>
<sequence>MRAVVHTEYGEPEVLGVGEVAEPHAGPGRVRIAVRGAGVNPIDWKQVTGLVSGGRAPAGPVVPGYEAAGVVDEVGEGVTGVQVGDAVFGLGPSTAAEFAVLRAWAPKPPDVPFEVAAGLGVAGETAVRALDLLGLPEGGTVVVDGASGGVGIAAVQVAVSRGLRVVGTSSPANTDFVRSLGALPTTYGEGLADRVREIAPGGVDGGVDTAGKGSVRDLVALTGDPRRVVTIADFGAGELGVQVTTSSDGAAPRLAEVAELVAQRRLELPVQEVYPFERAAEALRLSREGHVRGKLVLVP</sequence>
<proteinExistence type="predicted"/>
<dbReference type="GO" id="GO:0016491">
    <property type="term" value="F:oxidoreductase activity"/>
    <property type="evidence" value="ECO:0007669"/>
    <property type="project" value="InterPro"/>
</dbReference>
<evidence type="ECO:0000313" key="3">
    <source>
        <dbReference type="EMBL" id="SFO03179.1"/>
    </source>
</evidence>
<dbReference type="Pfam" id="PF13602">
    <property type="entry name" value="ADH_zinc_N_2"/>
    <property type="match status" value="1"/>
</dbReference>
<dbReference type="SUPFAM" id="SSF51735">
    <property type="entry name" value="NAD(P)-binding Rossmann-fold domains"/>
    <property type="match status" value="1"/>
</dbReference>
<dbReference type="CDD" id="cd05289">
    <property type="entry name" value="MDR_like_2"/>
    <property type="match status" value="1"/>
</dbReference>
<dbReference type="InterPro" id="IPR013154">
    <property type="entry name" value="ADH-like_N"/>
</dbReference>
<dbReference type="Pfam" id="PF08240">
    <property type="entry name" value="ADH_N"/>
    <property type="match status" value="1"/>
</dbReference>
<protein>
    <submittedName>
        <fullName evidence="3">NADPH:quinone reductase</fullName>
    </submittedName>
</protein>
<dbReference type="AlphaFoldDB" id="A0A1I5DVC2"/>
<organism evidence="3 4">
    <name type="scientific">Geodermatophilus obscurus</name>
    <dbReference type="NCBI Taxonomy" id="1861"/>
    <lineage>
        <taxon>Bacteria</taxon>
        <taxon>Bacillati</taxon>
        <taxon>Actinomycetota</taxon>
        <taxon>Actinomycetes</taxon>
        <taxon>Geodermatophilales</taxon>
        <taxon>Geodermatophilaceae</taxon>
        <taxon>Geodermatophilus</taxon>
    </lineage>
</organism>
<dbReference type="OrthoDB" id="3727682at2"/>
<dbReference type="SMART" id="SM00829">
    <property type="entry name" value="PKS_ER"/>
    <property type="match status" value="1"/>
</dbReference>
<dbReference type="InterPro" id="IPR011032">
    <property type="entry name" value="GroES-like_sf"/>
</dbReference>
<dbReference type="InterPro" id="IPR036291">
    <property type="entry name" value="NAD(P)-bd_dom_sf"/>
</dbReference>
<keyword evidence="4" id="KW-1185">Reference proteome</keyword>
<name>A0A1I5DVC2_9ACTN</name>
<feature type="domain" description="Enoyl reductase (ER)" evidence="2">
    <location>
        <begin position="10"/>
        <end position="297"/>
    </location>
</feature>
<dbReference type="SUPFAM" id="SSF50129">
    <property type="entry name" value="GroES-like"/>
    <property type="match status" value="1"/>
</dbReference>
<dbReference type="RefSeq" id="WP_075012441.1">
    <property type="nucleotide sequence ID" value="NZ_FOWE01000002.1"/>
</dbReference>
<dbReference type="Gene3D" id="3.90.180.10">
    <property type="entry name" value="Medium-chain alcohol dehydrogenases, catalytic domain"/>
    <property type="match status" value="1"/>
</dbReference>
<dbReference type="InterPro" id="IPR051603">
    <property type="entry name" value="Zinc-ADH_QOR/CCCR"/>
</dbReference>
<evidence type="ECO:0000256" key="1">
    <source>
        <dbReference type="ARBA" id="ARBA00022857"/>
    </source>
</evidence>
<dbReference type="Proteomes" id="UP000183642">
    <property type="component" value="Unassembled WGS sequence"/>
</dbReference>
<reference evidence="4" key="1">
    <citation type="submission" date="2016-10" db="EMBL/GenBank/DDBJ databases">
        <authorList>
            <person name="Varghese N."/>
            <person name="Submissions S."/>
        </authorList>
    </citation>
    <scope>NUCLEOTIDE SEQUENCE [LARGE SCALE GENOMIC DNA]</scope>
    <source>
        <strain evidence="4">DSM 43161</strain>
    </source>
</reference>
<gene>
    <name evidence="3" type="ORF">SAMN05660359_01073</name>
</gene>
<accession>A0A1I5DVC2</accession>
<dbReference type="EMBL" id="FOWE01000002">
    <property type="protein sequence ID" value="SFO03179.1"/>
    <property type="molecule type" value="Genomic_DNA"/>
</dbReference>
<dbReference type="Gene3D" id="3.40.50.720">
    <property type="entry name" value="NAD(P)-binding Rossmann-like Domain"/>
    <property type="match status" value="1"/>
</dbReference>
<evidence type="ECO:0000313" key="4">
    <source>
        <dbReference type="Proteomes" id="UP000183642"/>
    </source>
</evidence>
<keyword evidence="1" id="KW-0521">NADP</keyword>
<dbReference type="PANTHER" id="PTHR44154">
    <property type="entry name" value="QUINONE OXIDOREDUCTASE"/>
    <property type="match status" value="1"/>
</dbReference>